<proteinExistence type="predicted"/>
<dbReference type="AlphaFoldDB" id="A0A212LR35"/>
<dbReference type="RefSeq" id="WP_288198829.1">
    <property type="nucleotide sequence ID" value="NZ_LT608334.1"/>
</dbReference>
<evidence type="ECO:0000313" key="2">
    <source>
        <dbReference type="EMBL" id="SCM79941.1"/>
    </source>
</evidence>
<feature type="transmembrane region" description="Helical" evidence="1">
    <location>
        <begin position="6"/>
        <end position="23"/>
    </location>
</feature>
<keyword evidence="1" id="KW-0472">Membrane</keyword>
<keyword evidence="1" id="KW-1133">Transmembrane helix</keyword>
<evidence type="ECO:0000256" key="1">
    <source>
        <dbReference type="SAM" id="Phobius"/>
    </source>
</evidence>
<gene>
    <name evidence="2" type="ORF">KL86PLE_90719</name>
</gene>
<dbReference type="EMBL" id="FMJD01000013">
    <property type="protein sequence ID" value="SCM79941.1"/>
    <property type="molecule type" value="Genomic_DNA"/>
</dbReference>
<accession>A0A212LR35</accession>
<reference evidence="2" key="1">
    <citation type="submission" date="2016-08" db="EMBL/GenBank/DDBJ databases">
        <authorList>
            <person name="Seilhamer J.J."/>
        </authorList>
    </citation>
    <scope>NUCLEOTIDE SEQUENCE</scope>
    <source>
        <strain evidence="2">86</strain>
    </source>
</reference>
<sequence>MHEPLGYLAFNMAGLGLIAVIATDNPVSEIIRAAIAIYLM</sequence>
<protein>
    <submittedName>
        <fullName evidence="2">Uncharacterized protein</fullName>
    </submittedName>
</protein>
<name>A0A212LR35_9HYPH</name>
<keyword evidence="1" id="KW-0812">Transmembrane</keyword>
<organism evidence="2">
    <name type="scientific">uncultured Pleomorphomonas sp</name>
    <dbReference type="NCBI Taxonomy" id="442121"/>
    <lineage>
        <taxon>Bacteria</taxon>
        <taxon>Pseudomonadati</taxon>
        <taxon>Pseudomonadota</taxon>
        <taxon>Alphaproteobacteria</taxon>
        <taxon>Hyphomicrobiales</taxon>
        <taxon>Pleomorphomonadaceae</taxon>
        <taxon>Pleomorphomonas</taxon>
        <taxon>environmental samples</taxon>
    </lineage>
</organism>